<dbReference type="EMBL" id="CVRI01000049">
    <property type="protein sequence ID" value="CRK99193.1"/>
    <property type="molecule type" value="Genomic_DNA"/>
</dbReference>
<organism evidence="1 2">
    <name type="scientific">Clunio marinus</name>
    <dbReference type="NCBI Taxonomy" id="568069"/>
    <lineage>
        <taxon>Eukaryota</taxon>
        <taxon>Metazoa</taxon>
        <taxon>Ecdysozoa</taxon>
        <taxon>Arthropoda</taxon>
        <taxon>Hexapoda</taxon>
        <taxon>Insecta</taxon>
        <taxon>Pterygota</taxon>
        <taxon>Neoptera</taxon>
        <taxon>Endopterygota</taxon>
        <taxon>Diptera</taxon>
        <taxon>Nematocera</taxon>
        <taxon>Chironomoidea</taxon>
        <taxon>Chironomidae</taxon>
        <taxon>Clunio</taxon>
    </lineage>
</organism>
<evidence type="ECO:0000313" key="2">
    <source>
        <dbReference type="Proteomes" id="UP000183832"/>
    </source>
</evidence>
<name>A0A1J1IL54_9DIPT</name>
<evidence type="ECO:0000313" key="1">
    <source>
        <dbReference type="EMBL" id="CRK99193.1"/>
    </source>
</evidence>
<gene>
    <name evidence="1" type="ORF">CLUMA_CG012541</name>
</gene>
<sequence length="71" mass="8436">MEGMFGKACQRNLFRRFIFLYVLKFEKDIFKCESSLDCKICKIQLCRKSFISISDEKSQSLRNLSSLRRNS</sequence>
<dbReference type="AlphaFoldDB" id="A0A1J1IL54"/>
<protein>
    <submittedName>
        <fullName evidence="1">CLUMA_CG012541, isoform A</fullName>
    </submittedName>
</protein>
<proteinExistence type="predicted"/>
<keyword evidence="2" id="KW-1185">Reference proteome</keyword>
<dbReference type="Proteomes" id="UP000183832">
    <property type="component" value="Unassembled WGS sequence"/>
</dbReference>
<accession>A0A1J1IL54</accession>
<reference evidence="1 2" key="1">
    <citation type="submission" date="2015-04" db="EMBL/GenBank/DDBJ databases">
        <authorList>
            <person name="Syromyatnikov M.Y."/>
            <person name="Popov V.N."/>
        </authorList>
    </citation>
    <scope>NUCLEOTIDE SEQUENCE [LARGE SCALE GENOMIC DNA]</scope>
</reference>